<organism evidence="2 3">
    <name type="scientific">Leptonema illini</name>
    <dbReference type="NCBI Taxonomy" id="183"/>
    <lineage>
        <taxon>Bacteria</taxon>
        <taxon>Pseudomonadati</taxon>
        <taxon>Spirochaetota</taxon>
        <taxon>Spirochaetia</taxon>
        <taxon>Leptospirales</taxon>
        <taxon>Leptospiraceae</taxon>
        <taxon>Leptonema</taxon>
    </lineage>
</organism>
<gene>
    <name evidence="2" type="ORF">F9K24_00580</name>
</gene>
<evidence type="ECO:0000313" key="2">
    <source>
        <dbReference type="EMBL" id="KAB2935257.1"/>
    </source>
</evidence>
<reference evidence="2 3" key="1">
    <citation type="submission" date="2019-10" db="EMBL/GenBank/DDBJ databases">
        <title>Extracellular Electron Transfer in a Candidatus Methanoperedens spp. Enrichment Culture.</title>
        <authorList>
            <person name="Berger S."/>
            <person name="Rangel Shaw D."/>
            <person name="Berben T."/>
            <person name="In 'T Zandt M."/>
            <person name="Frank J."/>
            <person name="Reimann J."/>
            <person name="Jetten M.S.M."/>
            <person name="Welte C.U."/>
        </authorList>
    </citation>
    <scope>NUCLEOTIDE SEQUENCE [LARGE SCALE GENOMIC DNA]</scope>
    <source>
        <strain evidence="2">SB12</strain>
    </source>
</reference>
<sequence length="87" mass="9742">MNLRKIERIATALAIIIAALLIVGLLASTIDDLLKWNLIPSKSISKPITEFLGMSFLILLALSIVLNISILTRYVREFVQAYLDKRS</sequence>
<accession>A0A833M0A8</accession>
<keyword evidence="1" id="KW-0812">Transmembrane</keyword>
<name>A0A833M0A8_9LEPT</name>
<dbReference type="Proteomes" id="UP000460298">
    <property type="component" value="Unassembled WGS sequence"/>
</dbReference>
<protein>
    <submittedName>
        <fullName evidence="2">Uncharacterized protein</fullName>
    </submittedName>
</protein>
<keyword evidence="1" id="KW-0472">Membrane</keyword>
<comment type="caution">
    <text evidence="2">The sequence shown here is derived from an EMBL/GenBank/DDBJ whole genome shotgun (WGS) entry which is preliminary data.</text>
</comment>
<dbReference type="AlphaFoldDB" id="A0A833M0A8"/>
<evidence type="ECO:0000256" key="1">
    <source>
        <dbReference type="SAM" id="Phobius"/>
    </source>
</evidence>
<dbReference type="EMBL" id="WBUI01000001">
    <property type="protein sequence ID" value="KAB2935257.1"/>
    <property type="molecule type" value="Genomic_DNA"/>
</dbReference>
<feature type="transmembrane region" description="Helical" evidence="1">
    <location>
        <begin position="51"/>
        <end position="75"/>
    </location>
</feature>
<keyword evidence="1" id="KW-1133">Transmembrane helix</keyword>
<proteinExistence type="predicted"/>
<evidence type="ECO:0000313" key="3">
    <source>
        <dbReference type="Proteomes" id="UP000460298"/>
    </source>
</evidence>